<feature type="compositionally biased region" description="Basic and acidic residues" evidence="2">
    <location>
        <begin position="47"/>
        <end position="60"/>
    </location>
</feature>
<feature type="coiled-coil region" evidence="1">
    <location>
        <begin position="451"/>
        <end position="495"/>
    </location>
</feature>
<dbReference type="AlphaFoldDB" id="A0A087GM48"/>
<evidence type="ECO:0000313" key="4">
    <source>
        <dbReference type="Proteomes" id="UP000029120"/>
    </source>
</evidence>
<feature type="region of interest" description="Disordered" evidence="2">
    <location>
        <begin position="310"/>
        <end position="376"/>
    </location>
</feature>
<sequence>MSSSPSSFEQFLEDVLKPRTIHLGNARRGPEKACSDAASSSWLRPCSKQEEGSQASDKHPSSPSSADEQVNDIIIGDDELTADEPILVDVKAEMEEFDNAVEQRRLVHQSGSRRRAPRRSRKRPRPKKFKIPDPPGSTILDEKSLGVMRRKCSISDEIELRVPSPSDRADQPPEVSNVILKTSDNTQAVHTLLASQGCNWDKHFSLRRVEKARAFFGGSSVSSFCFPDSPEEDQSEMGKRSFRDLAAGSAGTSKASVLPRDSSAPRATFTPSAAQDLVLSAFVVPTPTPSTAPSPKKHARALSSLVLAMPASDPKATRPSAPLVDSRSGDDARRKAKGKSQDTVGADRRGSEPRSADGREPKRLRTDPPSPVKVSQSVFDDDSAAARLFATLAFPDDPCGPVQASASSSTMSRAGIRFLAFVNRVCHELEEEVERHKLSADACAKGESVAKAERNKYADKLERRNKELEKALGDNVRLRAENEELSRKLEVAEKKASNSFSCLSDRNAQVATLKMKVGKKRTELKTAKVLIVDLYEQFAAARAKFEELKGIPQDRMVFQIQRAANLDFVKQLMGLISERKVPNLEDELTSLTADVEAHAGDKEYFDKLMETLGECLDVVLPEFAKPSTRNQDVSLEKHAVDAGIADVSGSHMLSESAGGLLQVWRG</sequence>
<name>A0A087GM48_ARAAL</name>
<proteinExistence type="predicted"/>
<accession>A0A087GM48</accession>
<feature type="compositionally biased region" description="Basic residues" evidence="2">
    <location>
        <begin position="111"/>
        <end position="129"/>
    </location>
</feature>
<feature type="region of interest" description="Disordered" evidence="2">
    <location>
        <begin position="99"/>
        <end position="141"/>
    </location>
</feature>
<dbReference type="EMBL" id="CM002874">
    <property type="protein sequence ID" value="KFK30950.1"/>
    <property type="molecule type" value="Genomic_DNA"/>
</dbReference>
<protein>
    <submittedName>
        <fullName evidence="3">Uncharacterized protein</fullName>
    </submittedName>
</protein>
<reference evidence="4" key="1">
    <citation type="journal article" date="2015" name="Nat. Plants">
        <title>Genome expansion of Arabis alpina linked with retrotransposition and reduced symmetric DNA methylation.</title>
        <authorList>
            <person name="Willing E.M."/>
            <person name="Rawat V."/>
            <person name="Mandakova T."/>
            <person name="Maumus F."/>
            <person name="James G.V."/>
            <person name="Nordstroem K.J."/>
            <person name="Becker C."/>
            <person name="Warthmann N."/>
            <person name="Chica C."/>
            <person name="Szarzynska B."/>
            <person name="Zytnicki M."/>
            <person name="Albani M.C."/>
            <person name="Kiefer C."/>
            <person name="Bergonzi S."/>
            <person name="Castaings L."/>
            <person name="Mateos J.L."/>
            <person name="Berns M.C."/>
            <person name="Bujdoso N."/>
            <person name="Piofczyk T."/>
            <person name="de Lorenzo L."/>
            <person name="Barrero-Sicilia C."/>
            <person name="Mateos I."/>
            <person name="Piednoel M."/>
            <person name="Hagmann J."/>
            <person name="Chen-Min-Tao R."/>
            <person name="Iglesias-Fernandez R."/>
            <person name="Schuster S.C."/>
            <person name="Alonso-Blanco C."/>
            <person name="Roudier F."/>
            <person name="Carbonero P."/>
            <person name="Paz-Ares J."/>
            <person name="Davis S.J."/>
            <person name="Pecinka A."/>
            <person name="Quesneville H."/>
            <person name="Colot V."/>
            <person name="Lysak M.A."/>
            <person name="Weigel D."/>
            <person name="Coupland G."/>
            <person name="Schneeberger K."/>
        </authorList>
    </citation>
    <scope>NUCLEOTIDE SEQUENCE [LARGE SCALE GENOMIC DNA]</scope>
    <source>
        <strain evidence="4">cv. Pajares</strain>
    </source>
</reference>
<evidence type="ECO:0000256" key="2">
    <source>
        <dbReference type="SAM" id="MobiDB-lite"/>
    </source>
</evidence>
<dbReference type="Gramene" id="KFK30950">
    <property type="protein sequence ID" value="KFK30950"/>
    <property type="gene ID" value="AALP_AA6G048700"/>
</dbReference>
<feature type="region of interest" description="Disordered" evidence="2">
    <location>
        <begin position="249"/>
        <end position="268"/>
    </location>
</feature>
<keyword evidence="4" id="KW-1185">Reference proteome</keyword>
<dbReference type="OrthoDB" id="1114078at2759"/>
<organism evidence="3 4">
    <name type="scientific">Arabis alpina</name>
    <name type="common">Alpine rock-cress</name>
    <dbReference type="NCBI Taxonomy" id="50452"/>
    <lineage>
        <taxon>Eukaryota</taxon>
        <taxon>Viridiplantae</taxon>
        <taxon>Streptophyta</taxon>
        <taxon>Embryophyta</taxon>
        <taxon>Tracheophyta</taxon>
        <taxon>Spermatophyta</taxon>
        <taxon>Magnoliopsida</taxon>
        <taxon>eudicotyledons</taxon>
        <taxon>Gunneridae</taxon>
        <taxon>Pentapetalae</taxon>
        <taxon>rosids</taxon>
        <taxon>malvids</taxon>
        <taxon>Brassicales</taxon>
        <taxon>Brassicaceae</taxon>
        <taxon>Arabideae</taxon>
        <taxon>Arabis</taxon>
    </lineage>
</organism>
<feature type="compositionally biased region" description="Basic and acidic residues" evidence="2">
    <location>
        <begin position="345"/>
        <end position="366"/>
    </location>
</feature>
<dbReference type="Proteomes" id="UP000029120">
    <property type="component" value="Chromosome 6"/>
</dbReference>
<evidence type="ECO:0000256" key="1">
    <source>
        <dbReference type="SAM" id="Coils"/>
    </source>
</evidence>
<feature type="region of interest" description="Disordered" evidence="2">
    <location>
        <begin position="22"/>
        <end position="78"/>
    </location>
</feature>
<keyword evidence="1" id="KW-0175">Coiled coil</keyword>
<evidence type="ECO:0000313" key="3">
    <source>
        <dbReference type="EMBL" id="KFK30950.1"/>
    </source>
</evidence>
<gene>
    <name evidence="3" type="ordered locus">AALP_Aa6g048700</name>
</gene>